<dbReference type="Pfam" id="PF07728">
    <property type="entry name" value="AAA_5"/>
    <property type="match status" value="1"/>
</dbReference>
<dbReference type="RefSeq" id="WP_344515426.1">
    <property type="nucleotide sequence ID" value="NZ_BAAAQD010000056.1"/>
</dbReference>
<dbReference type="InterPro" id="IPR027417">
    <property type="entry name" value="P-loop_NTPase"/>
</dbReference>
<dbReference type="InterPro" id="IPR003593">
    <property type="entry name" value="AAA+_ATPase"/>
</dbReference>
<dbReference type="PRINTS" id="PR00300">
    <property type="entry name" value="CLPPROTEASEA"/>
</dbReference>
<evidence type="ECO:0000313" key="3">
    <source>
        <dbReference type="Proteomes" id="UP001501470"/>
    </source>
</evidence>
<dbReference type="SMART" id="SM00382">
    <property type="entry name" value="AAA"/>
    <property type="match status" value="1"/>
</dbReference>
<comment type="caution">
    <text evidence="2">The sequence shown here is derived from an EMBL/GenBank/DDBJ whole genome shotgun (WGS) entry which is preliminary data.</text>
</comment>
<organism evidence="2 3">
    <name type="scientific">Dactylosporangium maewongense</name>
    <dbReference type="NCBI Taxonomy" id="634393"/>
    <lineage>
        <taxon>Bacteria</taxon>
        <taxon>Bacillati</taxon>
        <taxon>Actinomycetota</taxon>
        <taxon>Actinomycetes</taxon>
        <taxon>Micromonosporales</taxon>
        <taxon>Micromonosporaceae</taxon>
        <taxon>Dactylosporangium</taxon>
    </lineage>
</organism>
<feature type="domain" description="AAA+ ATPase" evidence="1">
    <location>
        <begin position="71"/>
        <end position="249"/>
    </location>
</feature>
<dbReference type="Gene3D" id="3.40.50.300">
    <property type="entry name" value="P-loop containing nucleotide triphosphate hydrolases"/>
    <property type="match status" value="1"/>
</dbReference>
<dbReference type="Proteomes" id="UP001501470">
    <property type="component" value="Unassembled WGS sequence"/>
</dbReference>
<reference evidence="2 3" key="1">
    <citation type="journal article" date="2019" name="Int. J. Syst. Evol. Microbiol.">
        <title>The Global Catalogue of Microorganisms (GCM) 10K type strain sequencing project: providing services to taxonomists for standard genome sequencing and annotation.</title>
        <authorList>
            <consortium name="The Broad Institute Genomics Platform"/>
            <consortium name="The Broad Institute Genome Sequencing Center for Infectious Disease"/>
            <person name="Wu L."/>
            <person name="Ma J."/>
        </authorList>
    </citation>
    <scope>NUCLEOTIDE SEQUENCE [LARGE SCALE GENOMIC DNA]</scope>
    <source>
        <strain evidence="2 3">JCM 15933</strain>
    </source>
</reference>
<gene>
    <name evidence="2" type="ORF">GCM10009827_117050</name>
</gene>
<proteinExistence type="predicted"/>
<name>A0ABN2DF52_9ACTN</name>
<dbReference type="InterPro" id="IPR011704">
    <property type="entry name" value="ATPase_dyneun-rel_AAA"/>
</dbReference>
<evidence type="ECO:0000259" key="1">
    <source>
        <dbReference type="SMART" id="SM00382"/>
    </source>
</evidence>
<evidence type="ECO:0000313" key="2">
    <source>
        <dbReference type="EMBL" id="GAA1575758.1"/>
    </source>
</evidence>
<protein>
    <submittedName>
        <fullName evidence="2">MoxR family ATPase</fullName>
    </submittedName>
</protein>
<sequence>MNEWLIYRGSGVPHDDIDSLPPPPPWRQFESMSPPYETDLAEVYQGPTAARADRYIVDQATLDMVNTALYLRRPLLVTGPPGSGKTSLAYAVAHELRLGPVLRWAVTSRSTLLDALYRYDVLGRLGDAQLNGAAEIGSFLRLGPLGTAMLPARRPRVLLIDEFDKSDVDLPNDLLEIFEEGRFTIPELVRLEDVAAVEVGTADTRRASVVRGQVSCRAFPIVIMTSNGERDFPPAFLRRCLQLQLPQPTRDMLNQIVQAHLGSWSERSEELIEAFLRRRETIELSTDQLLNAVYMAGSLQAHDVANRAELAELLLQRLGDVEL</sequence>
<accession>A0ABN2DF52</accession>
<dbReference type="EMBL" id="BAAAQD010000056">
    <property type="protein sequence ID" value="GAA1575758.1"/>
    <property type="molecule type" value="Genomic_DNA"/>
</dbReference>
<dbReference type="SUPFAM" id="SSF52540">
    <property type="entry name" value="P-loop containing nucleoside triphosphate hydrolases"/>
    <property type="match status" value="1"/>
</dbReference>
<dbReference type="InterPro" id="IPR001270">
    <property type="entry name" value="ClpA/B"/>
</dbReference>
<keyword evidence="3" id="KW-1185">Reference proteome</keyword>
<dbReference type="CDD" id="cd00009">
    <property type="entry name" value="AAA"/>
    <property type="match status" value="1"/>
</dbReference>